<keyword evidence="5" id="KW-0851">Voltage-gated channel</keyword>
<dbReference type="Gene3D" id="1.10.287.70">
    <property type="match status" value="1"/>
</dbReference>
<dbReference type="Gene3D" id="2.60.40.1400">
    <property type="entry name" value="G protein-activated inward rectifier potassium channel 1"/>
    <property type="match status" value="1"/>
</dbReference>
<feature type="transmembrane region" description="Helical" evidence="11">
    <location>
        <begin position="88"/>
        <end position="110"/>
    </location>
</feature>
<feature type="domain" description="Inward rectifier potassium channel C-terminal" evidence="13">
    <location>
        <begin position="151"/>
        <end position="304"/>
    </location>
</feature>
<evidence type="ECO:0000256" key="7">
    <source>
        <dbReference type="ARBA" id="ARBA00022989"/>
    </source>
</evidence>
<dbReference type="InterPro" id="IPR041647">
    <property type="entry name" value="IRK_C"/>
</dbReference>
<dbReference type="InterPro" id="IPR014756">
    <property type="entry name" value="Ig_E-set"/>
</dbReference>
<evidence type="ECO:0000256" key="2">
    <source>
        <dbReference type="ARBA" id="ARBA00022448"/>
    </source>
</evidence>
<dbReference type="InterPro" id="IPR016449">
    <property type="entry name" value="K_chnl_inward-rec_Kir"/>
</dbReference>
<keyword evidence="4 11" id="KW-0812">Transmembrane</keyword>
<gene>
    <name evidence="14" type="ORF">U6A24_08790</name>
</gene>
<comment type="subcellular location">
    <subcellularLocation>
        <location evidence="1">Membrane</location>
        <topology evidence="1">Multi-pass membrane protein</topology>
    </subcellularLocation>
</comment>
<evidence type="ECO:0000256" key="11">
    <source>
        <dbReference type="SAM" id="Phobius"/>
    </source>
</evidence>
<sequence>MAKKIKDPGIGRSSNKRAKRFINHDGSFNIKHINRPSSLSESYEYLINISWTRFFLWVILGYTLINTLFAIVYTMLGISHIVEPTGNIFKDFLNAFFFSAQTITTVGYGAMAPKGLLFGVISSFEALIGLLCFSFITGLLYGRFSRPRANIQFSDSIILRKHNDEDCIMFRLMSRSVNVMIRPRIEVTLAISQKDKTGKYTNSFYNLKLERSSITYLPTTWTIVHPINDSSPLKEFRKEELSKLNGEILLLASYYDESFAQEVHQVHSYVLKNLKFDHKFVPAFYYDEDGYTILDHNKLNQTSTTPGDSTFKS</sequence>
<dbReference type="PANTHER" id="PTHR11767">
    <property type="entry name" value="INWARD RECTIFIER POTASSIUM CHANNEL"/>
    <property type="match status" value="1"/>
</dbReference>
<evidence type="ECO:0000256" key="9">
    <source>
        <dbReference type="ARBA" id="ARBA00023136"/>
    </source>
</evidence>
<dbReference type="EMBL" id="JAYKLX010000004">
    <property type="protein sequence ID" value="MEB3345553.1"/>
    <property type="molecule type" value="Genomic_DNA"/>
</dbReference>
<dbReference type="InterPro" id="IPR013518">
    <property type="entry name" value="K_chnl_inward-rec_Kir_cyto"/>
</dbReference>
<reference evidence="14 15" key="1">
    <citation type="journal article" date="2013" name="Int. J. Syst. Evol. Microbiol.">
        <title>Aquimarina gracilis sp. nov., isolated from the gut microflora of a mussel, Mytilus coruscus, and emended description of Aquimarina spongiae.</title>
        <authorList>
            <person name="Park S.C."/>
            <person name="Choe H.N."/>
            <person name="Baik K.S."/>
            <person name="Seong C.N."/>
        </authorList>
    </citation>
    <scope>NUCLEOTIDE SEQUENCE [LARGE SCALE GENOMIC DNA]</scope>
    <source>
        <strain evidence="14 15">PSC32</strain>
    </source>
</reference>
<feature type="domain" description="Potassium channel" evidence="12">
    <location>
        <begin position="71"/>
        <end position="140"/>
    </location>
</feature>
<name>A0ABU5ZU37_9FLAO</name>
<dbReference type="PANTHER" id="PTHR11767:SF102">
    <property type="entry name" value="INWARDLY RECTIFYING POTASSIUM CHANNEL 1, ISOFORM F"/>
    <property type="match status" value="1"/>
</dbReference>
<evidence type="ECO:0000256" key="1">
    <source>
        <dbReference type="ARBA" id="ARBA00004141"/>
    </source>
</evidence>
<evidence type="ECO:0000256" key="6">
    <source>
        <dbReference type="ARBA" id="ARBA00022958"/>
    </source>
</evidence>
<protein>
    <submittedName>
        <fullName evidence="14">Ion channel</fullName>
    </submittedName>
</protein>
<evidence type="ECO:0000256" key="3">
    <source>
        <dbReference type="ARBA" id="ARBA00022538"/>
    </source>
</evidence>
<dbReference type="InterPro" id="IPR013099">
    <property type="entry name" value="K_chnl_dom"/>
</dbReference>
<keyword evidence="6" id="KW-0630">Potassium</keyword>
<dbReference type="SUPFAM" id="SSF81324">
    <property type="entry name" value="Voltage-gated potassium channels"/>
    <property type="match status" value="1"/>
</dbReference>
<proteinExistence type="predicted"/>
<keyword evidence="10" id="KW-0407">Ion channel</keyword>
<dbReference type="SUPFAM" id="SSF81296">
    <property type="entry name" value="E set domains"/>
    <property type="match status" value="1"/>
</dbReference>
<comment type="caution">
    <text evidence="14">The sequence shown here is derived from an EMBL/GenBank/DDBJ whole genome shotgun (WGS) entry which is preliminary data.</text>
</comment>
<keyword evidence="2" id="KW-0813">Transport</keyword>
<evidence type="ECO:0000256" key="10">
    <source>
        <dbReference type="ARBA" id="ARBA00023303"/>
    </source>
</evidence>
<dbReference type="Pfam" id="PF17655">
    <property type="entry name" value="IRK_C"/>
    <property type="match status" value="1"/>
</dbReference>
<evidence type="ECO:0000313" key="14">
    <source>
        <dbReference type="EMBL" id="MEB3345553.1"/>
    </source>
</evidence>
<evidence type="ECO:0000256" key="4">
    <source>
        <dbReference type="ARBA" id="ARBA00022692"/>
    </source>
</evidence>
<keyword evidence="9 11" id="KW-0472">Membrane</keyword>
<accession>A0ABU5ZU37</accession>
<dbReference type="PRINTS" id="PR01320">
    <property type="entry name" value="KIRCHANNEL"/>
</dbReference>
<evidence type="ECO:0000256" key="8">
    <source>
        <dbReference type="ARBA" id="ARBA00023065"/>
    </source>
</evidence>
<evidence type="ECO:0000313" key="15">
    <source>
        <dbReference type="Proteomes" id="UP001327027"/>
    </source>
</evidence>
<keyword evidence="8" id="KW-0406">Ion transport</keyword>
<evidence type="ECO:0000259" key="12">
    <source>
        <dbReference type="Pfam" id="PF07885"/>
    </source>
</evidence>
<evidence type="ECO:0000256" key="5">
    <source>
        <dbReference type="ARBA" id="ARBA00022882"/>
    </source>
</evidence>
<organism evidence="14 15">
    <name type="scientific">Aquimarina gracilis</name>
    <dbReference type="NCBI Taxonomy" id="874422"/>
    <lineage>
        <taxon>Bacteria</taxon>
        <taxon>Pseudomonadati</taxon>
        <taxon>Bacteroidota</taxon>
        <taxon>Flavobacteriia</taxon>
        <taxon>Flavobacteriales</taxon>
        <taxon>Flavobacteriaceae</taxon>
        <taxon>Aquimarina</taxon>
    </lineage>
</organism>
<evidence type="ECO:0000259" key="13">
    <source>
        <dbReference type="Pfam" id="PF17655"/>
    </source>
</evidence>
<dbReference type="Proteomes" id="UP001327027">
    <property type="component" value="Unassembled WGS sequence"/>
</dbReference>
<dbReference type="Pfam" id="PF07885">
    <property type="entry name" value="Ion_trans_2"/>
    <property type="match status" value="1"/>
</dbReference>
<keyword evidence="15" id="KW-1185">Reference proteome</keyword>
<keyword evidence="3" id="KW-0633">Potassium transport</keyword>
<dbReference type="RefSeq" id="WP_324179585.1">
    <property type="nucleotide sequence ID" value="NZ_BAABAW010000021.1"/>
</dbReference>
<feature type="transmembrane region" description="Helical" evidence="11">
    <location>
        <begin position="54"/>
        <end position="76"/>
    </location>
</feature>
<feature type="transmembrane region" description="Helical" evidence="11">
    <location>
        <begin position="116"/>
        <end position="141"/>
    </location>
</feature>
<keyword evidence="7 11" id="KW-1133">Transmembrane helix</keyword>